<dbReference type="HOGENOM" id="CLU_3310031_0_0_9"/>
<organism evidence="2 3">
    <name type="scientific">Faecalibacterium cf. prausnitzii KLE1255</name>
    <dbReference type="NCBI Taxonomy" id="748224"/>
    <lineage>
        <taxon>Bacteria</taxon>
        <taxon>Bacillati</taxon>
        <taxon>Bacillota</taxon>
        <taxon>Clostridia</taxon>
        <taxon>Eubacteriales</taxon>
        <taxon>Oscillospiraceae</taxon>
        <taxon>Faecalibacterium</taxon>
    </lineage>
</organism>
<evidence type="ECO:0000256" key="1">
    <source>
        <dbReference type="SAM" id="MobiDB-lite"/>
    </source>
</evidence>
<reference evidence="2 3" key="1">
    <citation type="submission" date="2010-08" db="EMBL/GenBank/DDBJ databases">
        <authorList>
            <person name="Weinstock G."/>
            <person name="Sodergren E."/>
            <person name="Clifton S."/>
            <person name="Fulton L."/>
            <person name="Fulton B."/>
            <person name="Courtney L."/>
            <person name="Fronick C."/>
            <person name="Harrison M."/>
            <person name="Strong C."/>
            <person name="Farmer C."/>
            <person name="Delahaunty K."/>
            <person name="Markovic C."/>
            <person name="Hall O."/>
            <person name="Minx P."/>
            <person name="Tomlinson C."/>
            <person name="Mitreva M."/>
            <person name="Hou S."/>
            <person name="Chen J."/>
            <person name="Wollam A."/>
            <person name="Pepin K.H."/>
            <person name="Johnson M."/>
            <person name="Bhonagiri V."/>
            <person name="Zhang X."/>
            <person name="Suruliraj S."/>
            <person name="Warren W."/>
            <person name="Chinwalla A."/>
            <person name="Mardis E.R."/>
            <person name="Wilson R.K."/>
        </authorList>
    </citation>
    <scope>NUCLEOTIDE SEQUENCE [LARGE SCALE GENOMIC DNA]</scope>
    <source>
        <strain evidence="2 3">KLE1255</strain>
    </source>
</reference>
<name>E2ZNT0_9FIRM</name>
<dbReference type="Proteomes" id="UP000006028">
    <property type="component" value="Unassembled WGS sequence"/>
</dbReference>
<proteinExistence type="predicted"/>
<dbReference type="EMBL" id="AECU01000248">
    <property type="protein sequence ID" value="EFQ05173.1"/>
    <property type="molecule type" value="Genomic_DNA"/>
</dbReference>
<dbReference type="BioCyc" id="FCF748224-HMP:GTSS-2333-MONOMER"/>
<gene>
    <name evidence="2" type="ORF">HMPREF9436_03361</name>
</gene>
<accession>E2ZNT0</accession>
<protein>
    <submittedName>
        <fullName evidence="2">Uncharacterized protein</fullName>
    </submittedName>
</protein>
<feature type="region of interest" description="Disordered" evidence="1">
    <location>
        <begin position="1"/>
        <end position="39"/>
    </location>
</feature>
<evidence type="ECO:0000313" key="2">
    <source>
        <dbReference type="EMBL" id="EFQ05173.1"/>
    </source>
</evidence>
<comment type="caution">
    <text evidence="2">The sequence shown here is derived from an EMBL/GenBank/DDBJ whole genome shotgun (WGS) entry which is preliminary data.</text>
</comment>
<evidence type="ECO:0000313" key="3">
    <source>
        <dbReference type="Proteomes" id="UP000006028"/>
    </source>
</evidence>
<dbReference type="AlphaFoldDB" id="E2ZNT0"/>
<sequence length="39" mass="4542">MNPMYDLSLDGYGPALEPPDDYYFLPRGTEQTEDQEDEE</sequence>